<keyword evidence="2" id="KW-1185">Reference proteome</keyword>
<sequence length="87" mass="9229">MAITPTSGANPSAESARSGLSIDALRRGVLDNMICLQARTPGIATPHDWYMALAIACVTACWRAGPQRSRPMPSAIYAWRATSPPSS</sequence>
<reference evidence="1 2" key="1">
    <citation type="submission" date="2020-04" db="EMBL/GenBank/DDBJ databases">
        <authorList>
            <person name="De Canck E."/>
        </authorList>
    </citation>
    <scope>NUCLEOTIDE SEQUENCE [LARGE SCALE GENOMIC DNA]</scope>
    <source>
        <strain evidence="1 2">LMG 28688</strain>
    </source>
</reference>
<evidence type="ECO:0000313" key="2">
    <source>
        <dbReference type="Proteomes" id="UP000494119"/>
    </source>
</evidence>
<gene>
    <name evidence="1" type="ORF">LMG28688_06339</name>
</gene>
<dbReference type="EMBL" id="CADIKL010000049">
    <property type="protein sequence ID" value="CAB3806342.1"/>
    <property type="molecule type" value="Genomic_DNA"/>
</dbReference>
<evidence type="ECO:0000313" key="1">
    <source>
        <dbReference type="EMBL" id="CAB3806342.1"/>
    </source>
</evidence>
<dbReference type="AlphaFoldDB" id="A0A6J5GSJ6"/>
<accession>A0A6J5GSJ6</accession>
<name>A0A6J5GSJ6_9BURK</name>
<protein>
    <submittedName>
        <fullName evidence="1">Uncharacterized protein</fullName>
    </submittedName>
</protein>
<organism evidence="1 2">
    <name type="scientific">Paraburkholderia caffeinitolerans</name>
    <dbReference type="NCBI Taxonomy" id="1723730"/>
    <lineage>
        <taxon>Bacteria</taxon>
        <taxon>Pseudomonadati</taxon>
        <taxon>Pseudomonadota</taxon>
        <taxon>Betaproteobacteria</taxon>
        <taxon>Burkholderiales</taxon>
        <taxon>Burkholderiaceae</taxon>
        <taxon>Paraburkholderia</taxon>
    </lineage>
</organism>
<proteinExistence type="predicted"/>
<dbReference type="Proteomes" id="UP000494119">
    <property type="component" value="Unassembled WGS sequence"/>
</dbReference>